<evidence type="ECO:0000256" key="2">
    <source>
        <dbReference type="ARBA" id="ARBA00010136"/>
    </source>
</evidence>
<sequence>SSNHPSNNTTQTYMYIQNVTSPSYTQDSSTTQPVLTNIRLPRNLIPVHYNLTLRPNIFTGNPANFSSTGHVSISFSCQNETDLITLHAYDLIVDESSIVISSIGGSEYPKLKGISEDKRRQFLHVYLNSILTKGEFYILQMHFTSPLTKSLVGMYYSTYRSNGNEVTDGFVADTFNTTERMSTYLLAFIVCDYTFTENKSRNGIMMRTHTKQERVQSANFSVQIGSELIDMFENYIEIPYTLQKYDMVTVDDFGPGAMENWGLVMFKPVYLLYDPNLVSAAQQNLVAQIISHEISHMVSS</sequence>
<dbReference type="GO" id="GO:0005615">
    <property type="term" value="C:extracellular space"/>
    <property type="evidence" value="ECO:0007669"/>
    <property type="project" value="TreeGrafter"/>
</dbReference>
<evidence type="ECO:0000256" key="7">
    <source>
        <dbReference type="ARBA" id="ARBA00023049"/>
    </source>
</evidence>
<dbReference type="GO" id="GO:0016020">
    <property type="term" value="C:membrane"/>
    <property type="evidence" value="ECO:0007669"/>
    <property type="project" value="TreeGrafter"/>
</dbReference>
<keyword evidence="4" id="KW-0479">Metal-binding</keyword>
<feature type="non-terminal residue" evidence="10">
    <location>
        <position position="1"/>
    </location>
</feature>
<reference evidence="10" key="1">
    <citation type="submission" date="2019-08" db="EMBL/GenBank/DDBJ databases">
        <title>The improved chromosome-level genome for the pearl oyster Pinctada fucata martensii using PacBio sequencing and Hi-C.</title>
        <authorList>
            <person name="Zheng Z."/>
        </authorList>
    </citation>
    <scope>NUCLEOTIDE SEQUENCE</scope>
    <source>
        <strain evidence="10">ZZ-2019</strain>
        <tissue evidence="10">Adductor muscle</tissue>
    </source>
</reference>
<dbReference type="InterPro" id="IPR045357">
    <property type="entry name" value="Aminopeptidase_N-like_N"/>
</dbReference>
<dbReference type="GO" id="GO:0005737">
    <property type="term" value="C:cytoplasm"/>
    <property type="evidence" value="ECO:0007669"/>
    <property type="project" value="TreeGrafter"/>
</dbReference>
<dbReference type="GO" id="GO:0042277">
    <property type="term" value="F:peptide binding"/>
    <property type="evidence" value="ECO:0007669"/>
    <property type="project" value="TreeGrafter"/>
</dbReference>
<evidence type="ECO:0000256" key="1">
    <source>
        <dbReference type="ARBA" id="ARBA00001947"/>
    </source>
</evidence>
<dbReference type="InterPro" id="IPR027268">
    <property type="entry name" value="Peptidase_M4/M1_CTD_sf"/>
</dbReference>
<dbReference type="SUPFAM" id="SSF63737">
    <property type="entry name" value="Leukotriene A4 hydrolase N-terminal domain"/>
    <property type="match status" value="1"/>
</dbReference>
<dbReference type="GO" id="GO:0008270">
    <property type="term" value="F:zinc ion binding"/>
    <property type="evidence" value="ECO:0007669"/>
    <property type="project" value="InterPro"/>
</dbReference>
<dbReference type="SUPFAM" id="SSF55486">
    <property type="entry name" value="Metalloproteases ('zincins'), catalytic domain"/>
    <property type="match status" value="1"/>
</dbReference>
<dbReference type="GO" id="GO:0043171">
    <property type="term" value="P:peptide catabolic process"/>
    <property type="evidence" value="ECO:0007669"/>
    <property type="project" value="TreeGrafter"/>
</dbReference>
<dbReference type="InterPro" id="IPR014782">
    <property type="entry name" value="Peptidase_M1_dom"/>
</dbReference>
<evidence type="ECO:0000256" key="4">
    <source>
        <dbReference type="ARBA" id="ARBA00022723"/>
    </source>
</evidence>
<feature type="domain" description="Peptidase M1 membrane alanine aminopeptidase" evidence="8">
    <location>
        <begin position="221"/>
        <end position="297"/>
    </location>
</feature>
<keyword evidence="5" id="KW-0378">Hydrolase</keyword>
<dbReference type="PANTHER" id="PTHR11533">
    <property type="entry name" value="PROTEASE M1 ZINC METALLOPROTEASE"/>
    <property type="match status" value="1"/>
</dbReference>
<keyword evidence="7" id="KW-0482">Metalloprotease</keyword>
<accession>A0AA89C9A0</accession>
<dbReference type="PRINTS" id="PR00756">
    <property type="entry name" value="ALADIPTASE"/>
</dbReference>
<dbReference type="InterPro" id="IPR042097">
    <property type="entry name" value="Aminopeptidase_N-like_N_sf"/>
</dbReference>
<feature type="domain" description="Aminopeptidase N-like N-terminal" evidence="9">
    <location>
        <begin position="46"/>
        <end position="165"/>
    </location>
</feature>
<dbReference type="Proteomes" id="UP001186944">
    <property type="component" value="Unassembled WGS sequence"/>
</dbReference>
<dbReference type="GO" id="GO:0006508">
    <property type="term" value="P:proteolysis"/>
    <property type="evidence" value="ECO:0007669"/>
    <property type="project" value="UniProtKB-KW"/>
</dbReference>
<comment type="caution">
    <text evidence="10">The sequence shown here is derived from an EMBL/GenBank/DDBJ whole genome shotgun (WGS) entry which is preliminary data.</text>
</comment>
<comment type="cofactor">
    <cofactor evidence="1">
        <name>Zn(2+)</name>
        <dbReference type="ChEBI" id="CHEBI:29105"/>
    </cofactor>
</comment>
<gene>
    <name evidence="10" type="ORF">FSP39_016956</name>
</gene>
<dbReference type="Gene3D" id="1.10.390.10">
    <property type="entry name" value="Neutral Protease Domain 2"/>
    <property type="match status" value="1"/>
</dbReference>
<evidence type="ECO:0000256" key="6">
    <source>
        <dbReference type="ARBA" id="ARBA00022833"/>
    </source>
</evidence>
<protein>
    <recommendedName>
        <fullName evidence="12">Aminopeptidase N</fullName>
    </recommendedName>
</protein>
<evidence type="ECO:0000256" key="3">
    <source>
        <dbReference type="ARBA" id="ARBA00022670"/>
    </source>
</evidence>
<evidence type="ECO:0000256" key="5">
    <source>
        <dbReference type="ARBA" id="ARBA00022801"/>
    </source>
</evidence>
<dbReference type="InterPro" id="IPR050344">
    <property type="entry name" value="Peptidase_M1_aminopeptidases"/>
</dbReference>
<evidence type="ECO:0000313" key="11">
    <source>
        <dbReference type="Proteomes" id="UP001186944"/>
    </source>
</evidence>
<dbReference type="Pfam" id="PF17900">
    <property type="entry name" value="Peptidase_M1_N"/>
    <property type="match status" value="1"/>
</dbReference>
<keyword evidence="3" id="KW-0645">Protease</keyword>
<organism evidence="10 11">
    <name type="scientific">Pinctada imbricata</name>
    <name type="common">Atlantic pearl-oyster</name>
    <name type="synonym">Pinctada martensii</name>
    <dbReference type="NCBI Taxonomy" id="66713"/>
    <lineage>
        <taxon>Eukaryota</taxon>
        <taxon>Metazoa</taxon>
        <taxon>Spiralia</taxon>
        <taxon>Lophotrochozoa</taxon>
        <taxon>Mollusca</taxon>
        <taxon>Bivalvia</taxon>
        <taxon>Autobranchia</taxon>
        <taxon>Pteriomorphia</taxon>
        <taxon>Pterioida</taxon>
        <taxon>Pterioidea</taxon>
        <taxon>Pteriidae</taxon>
        <taxon>Pinctada</taxon>
    </lineage>
</organism>
<keyword evidence="6" id="KW-0862">Zinc</keyword>
<dbReference type="Pfam" id="PF01433">
    <property type="entry name" value="Peptidase_M1"/>
    <property type="match status" value="1"/>
</dbReference>
<dbReference type="AlphaFoldDB" id="A0AA89C9A0"/>
<evidence type="ECO:0000259" key="8">
    <source>
        <dbReference type="Pfam" id="PF01433"/>
    </source>
</evidence>
<evidence type="ECO:0000313" key="10">
    <source>
        <dbReference type="EMBL" id="KAK3105085.1"/>
    </source>
</evidence>
<comment type="similarity">
    <text evidence="2">Belongs to the peptidase M1 family.</text>
</comment>
<dbReference type="InterPro" id="IPR001930">
    <property type="entry name" value="Peptidase_M1"/>
</dbReference>
<dbReference type="Gene3D" id="2.60.40.1730">
    <property type="entry name" value="tricorn interacting facor f3 domain"/>
    <property type="match status" value="2"/>
</dbReference>
<dbReference type="EMBL" id="VSWD01000004">
    <property type="protein sequence ID" value="KAK3105085.1"/>
    <property type="molecule type" value="Genomic_DNA"/>
</dbReference>
<name>A0AA89C9A0_PINIB</name>
<evidence type="ECO:0008006" key="12">
    <source>
        <dbReference type="Google" id="ProtNLM"/>
    </source>
</evidence>
<evidence type="ECO:0000259" key="9">
    <source>
        <dbReference type="Pfam" id="PF17900"/>
    </source>
</evidence>
<keyword evidence="11" id="KW-1185">Reference proteome</keyword>
<dbReference type="GO" id="GO:0070006">
    <property type="term" value="F:metalloaminopeptidase activity"/>
    <property type="evidence" value="ECO:0007669"/>
    <property type="project" value="TreeGrafter"/>
</dbReference>
<dbReference type="PANTHER" id="PTHR11533:SF301">
    <property type="entry name" value="AMINOPEPTIDASE"/>
    <property type="match status" value="1"/>
</dbReference>
<proteinExistence type="inferred from homology"/>